<dbReference type="EMBL" id="JAGRRH010000010">
    <property type="protein sequence ID" value="KAG7363292.1"/>
    <property type="molecule type" value="Genomic_DNA"/>
</dbReference>
<dbReference type="SMART" id="SM00800">
    <property type="entry name" value="uDENN"/>
    <property type="match status" value="1"/>
</dbReference>
<dbReference type="InterPro" id="IPR051696">
    <property type="entry name" value="DENN_Domain_GEFs"/>
</dbReference>
<keyword evidence="6" id="KW-1185">Reference proteome</keyword>
<sequence>MNRFPTNPSIQKRNDTSHPSSSSSNNNVGTSNSLSGRKSSPDNAFKRTRSSNSVSSHNTATGRGGGGVSNNKTLISLRSTAENRSCCDCRAALVDPSNVYASFCPSDAFIFEREESTRSSNHNASPSANKNNDTGRRPVGISLHDFHFTHRSFAPPDTGTSATGTTRDDDASHSSRSNNSNRSAIIRKRYRQDNDQDIGIHANERLGGFGVFICAGCAQAHRQMGTNVTKVLPVIDMSSWTADSVDWMAQSGGNARCWRIYEAYVTDTWKHRRPLSSSTLSDRLLFCRAKYEALAFCLPPPGPLAESAWETILEHNSLAKKYATSTDLKNIINLSASSSVPGNDKSKLGSKSSLPNRLVDHFCVVSSSMQILPGLLKKDLSKLSSPEELFFWPHVSDCYPEQEFYRDMEFPEHLPTFVMPKGCHPVSQPKPPCFYSFVLTMADGERLYGGCLQIYDEHYDLEDLRQTIEDSDYTGDLPAFLEATEEDSDDASSDVLFLPKCLILLSHHAFFDLFRSVLLELYQISLTAAPLPIERYIANFVREVPLPPRGRVKVEFAFTSGRKFTIQRPPANQLPMTDFPYRPLFASLSVSNIIVVLASLMEERKVVFLSHHCSILTPVAEAMVSALFPFQWVGLYIPLMPLSMLDILDAPVPYLVGVDADYFQKVPVKNRPKDALLVDLDRDVLHMGALEIPKVPPRDAEKLLLALEEAGGAAYLVPNSGIKGCIMTGTETSMLVPNEDRPRYAHMTTMKALDAECLGRQEVFATTDLAYGGTAGNSATISGFGTEHGQMTMTTDSSHAKEKKSGKVFGISPMKKPKFMRNKKAEILSNSEFSKAHSHLLDMGGAAAISSGNIRSAFLRFTVTLVSEYKDLISTGPSRRFFNDATGKNLLADLGLESGSTLFLQNVLDTQFFQHFLEERKSNPESPEIKFFEESMIAKLNRSKKATMANGGKKRPTPFLNDETWKVTKTYAPPPPSNLGLPDSNDTYTYGTFPTLDPSRFGRIRSPTSWRQSDSTRFKFAKKSSNVSKTERDIVKMALRPILSAPTAVFAAAARSARDLDSALMAISVAAGLREKSNDRLSGEKCKKEAVEKRTVNTLSKADMIVINARRKNIILLDCIIKMQAICRRTKMWPDFNSTSHNFLRMRLAESELCRLWSMVGYDTTDNRMARDVVALRSEAIGLDSTVYIRCKTCVDWINHAMSLRPQSDKITDALKAEEVERLQAYERLGSLSSDQELAKMYRHFDIPQNEKMKKVALAKKLWTNIGQVDHSVSTMLLLFPELLYSLGINFQPPSAKGQRRFPNASKLPAPSLDQNLWNEISVEGNVKKHVQEVAILYMTKMPAVWKKLNQRSLKEMSGYPISYQRAIQEVYKQPTWQRARRILIKRYLNGRYSYKANPNVEVVLSESFSKGMIYSSLQQTPSDYKNPFDDSPTNSCEHDFVVNEKKID</sequence>
<evidence type="ECO:0000259" key="3">
    <source>
        <dbReference type="PROSITE" id="PS50115"/>
    </source>
</evidence>
<feature type="domain" description="UDENN" evidence="4">
    <location>
        <begin position="377"/>
        <end position="928"/>
    </location>
</feature>
<dbReference type="PROSITE" id="PS50115">
    <property type="entry name" value="ARFGAP"/>
    <property type="match status" value="1"/>
</dbReference>
<organism evidence="5 6">
    <name type="scientific">Nitzschia inconspicua</name>
    <dbReference type="NCBI Taxonomy" id="303405"/>
    <lineage>
        <taxon>Eukaryota</taxon>
        <taxon>Sar</taxon>
        <taxon>Stramenopiles</taxon>
        <taxon>Ochrophyta</taxon>
        <taxon>Bacillariophyta</taxon>
        <taxon>Bacillariophyceae</taxon>
        <taxon>Bacillariophycidae</taxon>
        <taxon>Bacillariales</taxon>
        <taxon>Bacillariaceae</taxon>
        <taxon>Nitzschia</taxon>
    </lineage>
</organism>
<reference evidence="5" key="2">
    <citation type="submission" date="2021-04" db="EMBL/GenBank/DDBJ databases">
        <authorList>
            <person name="Podell S."/>
        </authorList>
    </citation>
    <scope>NUCLEOTIDE SEQUENCE</scope>
    <source>
        <strain evidence="5">Hildebrandi</strain>
    </source>
</reference>
<feature type="compositionally biased region" description="Polar residues" evidence="2">
    <location>
        <begin position="118"/>
        <end position="132"/>
    </location>
</feature>
<dbReference type="GO" id="GO:0031410">
    <property type="term" value="C:cytoplasmic vesicle"/>
    <property type="evidence" value="ECO:0007669"/>
    <property type="project" value="TreeGrafter"/>
</dbReference>
<dbReference type="InterPro" id="IPR001194">
    <property type="entry name" value="cDENN_dom"/>
</dbReference>
<feature type="domain" description="Arf-GAP" evidence="3">
    <location>
        <begin position="209"/>
        <end position="305"/>
    </location>
</feature>
<evidence type="ECO:0000256" key="1">
    <source>
        <dbReference type="PROSITE-ProRule" id="PRU00288"/>
    </source>
</evidence>
<gene>
    <name evidence="5" type="ORF">IV203_026652</name>
</gene>
<proteinExistence type="predicted"/>
<dbReference type="PANTHER" id="PTHR12296">
    <property type="entry name" value="DENN DOMAIN-CONTAINING PROTEIN 4"/>
    <property type="match status" value="1"/>
</dbReference>
<dbReference type="Pfam" id="PF02141">
    <property type="entry name" value="DENN"/>
    <property type="match status" value="1"/>
</dbReference>
<dbReference type="SMART" id="SM00105">
    <property type="entry name" value="ArfGap"/>
    <property type="match status" value="1"/>
</dbReference>
<feature type="compositionally biased region" description="Polar residues" evidence="2">
    <location>
        <begin position="50"/>
        <end position="61"/>
    </location>
</feature>
<dbReference type="InterPro" id="IPR037516">
    <property type="entry name" value="Tripartite_DENN"/>
</dbReference>
<feature type="compositionally biased region" description="Low complexity" evidence="2">
    <location>
        <begin position="174"/>
        <end position="184"/>
    </location>
</feature>
<dbReference type="Proteomes" id="UP000693970">
    <property type="component" value="Unassembled WGS sequence"/>
</dbReference>
<evidence type="ECO:0000259" key="4">
    <source>
        <dbReference type="PROSITE" id="PS50211"/>
    </source>
</evidence>
<dbReference type="GO" id="GO:0008270">
    <property type="term" value="F:zinc ion binding"/>
    <property type="evidence" value="ECO:0007669"/>
    <property type="project" value="UniProtKB-KW"/>
</dbReference>
<dbReference type="Pfam" id="PF01412">
    <property type="entry name" value="ArfGap"/>
    <property type="match status" value="1"/>
</dbReference>
<dbReference type="InterPro" id="IPR001164">
    <property type="entry name" value="ArfGAP_dom"/>
</dbReference>
<accession>A0A9K3LJP8</accession>
<name>A0A9K3LJP8_9STRA</name>
<dbReference type="OrthoDB" id="6019893at2759"/>
<dbReference type="PANTHER" id="PTHR12296:SF21">
    <property type="entry name" value="DENN DOMAIN-CONTAINING PROTEIN 3"/>
    <property type="match status" value="1"/>
</dbReference>
<protein>
    <submittedName>
        <fullName evidence="5">DENN (AEX-3) domain containing protein</fullName>
    </submittedName>
</protein>
<feature type="compositionally biased region" description="Polar residues" evidence="2">
    <location>
        <begin position="1"/>
        <end position="11"/>
    </location>
</feature>
<dbReference type="Pfam" id="PF03456">
    <property type="entry name" value="uDENN"/>
    <property type="match status" value="1"/>
</dbReference>
<feature type="compositionally biased region" description="Low complexity" evidence="2">
    <location>
        <begin position="17"/>
        <end position="35"/>
    </location>
</feature>
<dbReference type="SMART" id="SM00799">
    <property type="entry name" value="DENN"/>
    <property type="match status" value="1"/>
</dbReference>
<dbReference type="InterPro" id="IPR005113">
    <property type="entry name" value="uDENN_dom"/>
</dbReference>
<keyword evidence="1" id="KW-0862">Zinc</keyword>
<evidence type="ECO:0000313" key="6">
    <source>
        <dbReference type="Proteomes" id="UP000693970"/>
    </source>
</evidence>
<evidence type="ECO:0000256" key="2">
    <source>
        <dbReference type="SAM" id="MobiDB-lite"/>
    </source>
</evidence>
<evidence type="ECO:0000313" key="5">
    <source>
        <dbReference type="EMBL" id="KAG7363292.1"/>
    </source>
</evidence>
<feature type="region of interest" description="Disordered" evidence="2">
    <location>
        <begin position="1"/>
        <end position="71"/>
    </location>
</feature>
<dbReference type="GO" id="GO:0005096">
    <property type="term" value="F:GTPase activator activity"/>
    <property type="evidence" value="ECO:0007669"/>
    <property type="project" value="InterPro"/>
</dbReference>
<keyword evidence="1" id="KW-0479">Metal-binding</keyword>
<feature type="region of interest" description="Disordered" evidence="2">
    <location>
        <begin position="115"/>
        <end position="189"/>
    </location>
</feature>
<dbReference type="GO" id="GO:0032483">
    <property type="term" value="P:regulation of Rab protein signal transduction"/>
    <property type="evidence" value="ECO:0007669"/>
    <property type="project" value="TreeGrafter"/>
</dbReference>
<reference evidence="5" key="1">
    <citation type="journal article" date="2021" name="Sci. Rep.">
        <title>Diploid genomic architecture of Nitzschia inconspicua, an elite biomass production diatom.</title>
        <authorList>
            <person name="Oliver A."/>
            <person name="Podell S."/>
            <person name="Pinowska A."/>
            <person name="Traller J.C."/>
            <person name="Smith S.R."/>
            <person name="McClure R."/>
            <person name="Beliaev A."/>
            <person name="Bohutskyi P."/>
            <person name="Hill E.A."/>
            <person name="Rabines A."/>
            <person name="Zheng H."/>
            <person name="Allen L.Z."/>
            <person name="Kuo A."/>
            <person name="Grigoriev I.V."/>
            <person name="Allen A.E."/>
            <person name="Hazlebeck D."/>
            <person name="Allen E.E."/>
        </authorList>
    </citation>
    <scope>NUCLEOTIDE SEQUENCE</scope>
    <source>
        <strain evidence="5">Hildebrandi</strain>
    </source>
</reference>
<keyword evidence="1" id="KW-0863">Zinc-finger</keyword>
<dbReference type="PROSITE" id="PS50211">
    <property type="entry name" value="DENN"/>
    <property type="match status" value="1"/>
</dbReference>
<comment type="caution">
    <text evidence="5">The sequence shown here is derived from an EMBL/GenBank/DDBJ whole genome shotgun (WGS) entry which is preliminary data.</text>
</comment>